<reference evidence="6 7" key="1">
    <citation type="submission" date="2019-11" db="EMBL/GenBank/DDBJ databases">
        <authorList>
            <person name="Holert J."/>
        </authorList>
    </citation>
    <scope>NUCLEOTIDE SEQUENCE [LARGE SCALE GENOMIC DNA]</scope>
    <source>
        <strain evidence="6">BC8_1</strain>
    </source>
</reference>
<dbReference type="InterPro" id="IPR006963">
    <property type="entry name" value="Mopterin_OxRdtase_4Fe-4S_dom"/>
</dbReference>
<keyword evidence="7" id="KW-1185">Reference proteome</keyword>
<sequence length="728" mass="80069">MTLEADPTYVPKELTIVRGACPHDCPDTCAMLYHVEDGKLVDVKGDPDHPMTRGGLCVKVKNFHEHHYQSDRLLHPMRRVGAKGAGEFERISWDEALAEIKRRWTSIIDEYGSQAIMPHAYLGHQGVLNGLTAGDAFFNRLGSTVAEKTYCESGSSTAWHMTVGGSGGLDVESMAHSKYIIVWGMNMTSTNLHGWPFLLEARKNNGAKIVVIDPFRTRTARQADWHIPIRPGTDGALALGMIHEIIAQGLVDTDYVEKYTVGYDELAARAANFPPERVEEITGIPADDVRTLAREYATTPPAAIRQGVALERSRGGGQAIRAITCLPALIGAWRHVGGGTMEMPIWEFPTKFDAICKPEWIPEGTRVVNELDLGMALTGELELDPPIQSLFVYNSNPVSQGPAQEKTMRGLMRDDLFTVVSEHFITDTAKYADILLPATMQAEQLDIMVTWGHLYISLNQPAIEAPGECVPNVELFRRLARTMEFDQESMAYWDRTDREMLIDFHDWAAPALAGITFEKLEEVGWMRLNVGTPDTRAPHAEGNFPTPSGKCEFKSSLAEGGNFVVPVWRSMYDGMQPGGYVDPVPDYIPPFESPQSNPELAERFPLSIISPKPHAFLNSQYGNAADKQQVQGGQRVFIHPADAAERGIGEGELVRVFNDRGSFQGPAVYESDLIPGLVMANVGHWQGKTSGTTVNAITADRHCSLGNAGVYGDNLVEVEKVADQAIAG</sequence>
<dbReference type="CDD" id="cd02766">
    <property type="entry name" value="MopB_3"/>
    <property type="match status" value="1"/>
</dbReference>
<dbReference type="PANTHER" id="PTHR43742:SF6">
    <property type="entry name" value="OXIDOREDUCTASE YYAE-RELATED"/>
    <property type="match status" value="1"/>
</dbReference>
<dbReference type="InterPro" id="IPR009010">
    <property type="entry name" value="Asp_de-COase-like_dom_sf"/>
</dbReference>
<dbReference type="Pfam" id="PF01568">
    <property type="entry name" value="Molydop_binding"/>
    <property type="match status" value="1"/>
</dbReference>
<dbReference type="PROSITE" id="PS51669">
    <property type="entry name" value="4FE4S_MOW_BIS_MGD"/>
    <property type="match status" value="1"/>
</dbReference>
<evidence type="ECO:0000259" key="5">
    <source>
        <dbReference type="PROSITE" id="PS51669"/>
    </source>
</evidence>
<dbReference type="Gene3D" id="3.40.50.740">
    <property type="match status" value="1"/>
</dbReference>
<keyword evidence="3" id="KW-0408">Iron</keyword>
<name>A0A5S9RAX4_MYCVN</name>
<evidence type="ECO:0000313" key="7">
    <source>
        <dbReference type="Proteomes" id="UP000430146"/>
    </source>
</evidence>
<dbReference type="Gene3D" id="3.40.228.10">
    <property type="entry name" value="Dimethylsulfoxide Reductase, domain 2"/>
    <property type="match status" value="1"/>
</dbReference>
<evidence type="ECO:0000256" key="1">
    <source>
        <dbReference type="ARBA" id="ARBA00010312"/>
    </source>
</evidence>
<dbReference type="GO" id="GO:0043546">
    <property type="term" value="F:molybdopterin cofactor binding"/>
    <property type="evidence" value="ECO:0007669"/>
    <property type="project" value="InterPro"/>
</dbReference>
<comment type="similarity">
    <text evidence="1">Belongs to the prokaryotic molybdopterin-containing oxidoreductase family.</text>
</comment>
<dbReference type="GO" id="GO:0051536">
    <property type="term" value="F:iron-sulfur cluster binding"/>
    <property type="evidence" value="ECO:0007669"/>
    <property type="project" value="UniProtKB-KW"/>
</dbReference>
<keyword evidence="4" id="KW-0411">Iron-sulfur</keyword>
<accession>A0A5S9RAX4</accession>
<dbReference type="AlphaFoldDB" id="A0A5S9RAX4"/>
<gene>
    <name evidence="6" type="primary">dmsA_1</name>
    <name evidence="6" type="ORF">AELLOGFF_02436</name>
</gene>
<dbReference type="EMBL" id="CACSIP010000076">
    <property type="protein sequence ID" value="CAA0138306.1"/>
    <property type="molecule type" value="Genomic_DNA"/>
</dbReference>
<dbReference type="Proteomes" id="UP000430146">
    <property type="component" value="Unassembled WGS sequence"/>
</dbReference>
<evidence type="ECO:0000256" key="2">
    <source>
        <dbReference type="ARBA" id="ARBA00022723"/>
    </source>
</evidence>
<dbReference type="RefSeq" id="WP_159235511.1">
    <property type="nucleotide sequence ID" value="NZ_CACSIP010000076.1"/>
</dbReference>
<dbReference type="EC" id="1.8.5.3" evidence="6"/>
<organism evidence="6 7">
    <name type="scientific">Mycolicibacterium vanbaalenii</name>
    <name type="common">Mycobacterium vanbaalenii</name>
    <dbReference type="NCBI Taxonomy" id="110539"/>
    <lineage>
        <taxon>Bacteria</taxon>
        <taxon>Bacillati</taxon>
        <taxon>Actinomycetota</taxon>
        <taxon>Actinomycetes</taxon>
        <taxon>Mycobacteriales</taxon>
        <taxon>Mycobacteriaceae</taxon>
        <taxon>Mycolicibacterium</taxon>
    </lineage>
</organism>
<dbReference type="InterPro" id="IPR050612">
    <property type="entry name" value="Prok_Mopterin_Oxidored"/>
</dbReference>
<feature type="domain" description="4Fe-4S Mo/W bis-MGD-type" evidence="5">
    <location>
        <begin position="14"/>
        <end position="71"/>
    </location>
</feature>
<dbReference type="PANTHER" id="PTHR43742">
    <property type="entry name" value="TRIMETHYLAMINE-N-OXIDE REDUCTASE"/>
    <property type="match status" value="1"/>
</dbReference>
<evidence type="ECO:0000313" key="6">
    <source>
        <dbReference type="EMBL" id="CAA0138306.1"/>
    </source>
</evidence>
<dbReference type="SMART" id="SM00926">
    <property type="entry name" value="Molybdop_Fe4S4"/>
    <property type="match status" value="1"/>
</dbReference>
<dbReference type="Pfam" id="PF04879">
    <property type="entry name" value="Molybdop_Fe4S4"/>
    <property type="match status" value="1"/>
</dbReference>
<keyword evidence="2" id="KW-0479">Metal-binding</keyword>
<dbReference type="Gene3D" id="2.40.40.20">
    <property type="match status" value="1"/>
</dbReference>
<dbReference type="InterPro" id="IPR006656">
    <property type="entry name" value="Mopterin_OxRdtase"/>
</dbReference>
<dbReference type="InterPro" id="IPR006657">
    <property type="entry name" value="MoPterin_dinucl-bd_dom"/>
</dbReference>
<dbReference type="Pfam" id="PF00384">
    <property type="entry name" value="Molybdopterin"/>
    <property type="match status" value="1"/>
</dbReference>
<proteinExistence type="inferred from homology"/>
<evidence type="ECO:0000256" key="3">
    <source>
        <dbReference type="ARBA" id="ARBA00023004"/>
    </source>
</evidence>
<evidence type="ECO:0000256" key="4">
    <source>
        <dbReference type="ARBA" id="ARBA00023014"/>
    </source>
</evidence>
<dbReference type="SUPFAM" id="SSF50692">
    <property type="entry name" value="ADC-like"/>
    <property type="match status" value="1"/>
</dbReference>
<dbReference type="OrthoDB" id="9759518at2"/>
<dbReference type="Gene3D" id="3.30.2070.10">
    <property type="entry name" value="Formate dehydrogenase/DMSO reductase"/>
    <property type="match status" value="1"/>
</dbReference>
<dbReference type="GO" id="GO:0046872">
    <property type="term" value="F:metal ion binding"/>
    <property type="evidence" value="ECO:0007669"/>
    <property type="project" value="UniProtKB-KW"/>
</dbReference>
<protein>
    <submittedName>
        <fullName evidence="6">Dimethyl sulfoxide reductase DmsA</fullName>
        <ecNumber evidence="6">1.8.5.3</ecNumber>
    </submittedName>
</protein>
<dbReference type="SUPFAM" id="SSF53706">
    <property type="entry name" value="Formate dehydrogenase/DMSO reductase, domains 1-3"/>
    <property type="match status" value="1"/>
</dbReference>
<dbReference type="Gene3D" id="2.20.25.90">
    <property type="entry name" value="ADC-like domains"/>
    <property type="match status" value="1"/>
</dbReference>
<keyword evidence="6" id="KW-0560">Oxidoreductase</keyword>
<dbReference type="GO" id="GO:0016491">
    <property type="term" value="F:oxidoreductase activity"/>
    <property type="evidence" value="ECO:0007669"/>
    <property type="project" value="UniProtKB-KW"/>
</dbReference>